<dbReference type="Proteomes" id="UP000007967">
    <property type="component" value="Chromosome"/>
</dbReference>
<protein>
    <recommendedName>
        <fullName evidence="3">SnoaL-like domain-containing protein</fullName>
    </recommendedName>
</protein>
<evidence type="ECO:0000313" key="1">
    <source>
        <dbReference type="EMBL" id="ADB31137.1"/>
    </source>
</evidence>
<accession>D2PR04</accession>
<dbReference type="Gene3D" id="3.10.450.50">
    <property type="match status" value="1"/>
</dbReference>
<dbReference type="eggNOG" id="COG3631">
    <property type="taxonomic scope" value="Bacteria"/>
</dbReference>
<dbReference type="AlphaFoldDB" id="D2PR04"/>
<dbReference type="RefSeq" id="WP_012919693.1">
    <property type="nucleotide sequence ID" value="NC_013729.1"/>
</dbReference>
<reference evidence="2" key="1">
    <citation type="submission" date="2009-09" db="EMBL/GenBank/DDBJ databases">
        <title>The complete genome of Kribbella flavida DSM 17836.</title>
        <authorList>
            <consortium name="US DOE Joint Genome Institute (JGI-PGF)"/>
            <person name="Lucas S."/>
            <person name="Copeland A."/>
            <person name="Lapidus A."/>
            <person name="Glavina del Rio T."/>
            <person name="Dalin E."/>
            <person name="Tice H."/>
            <person name="Bruce D."/>
            <person name="Goodwin L."/>
            <person name="Pitluck S."/>
            <person name="Kyrpides N."/>
            <person name="Mavromatis K."/>
            <person name="Ivanova N."/>
            <person name="Saunders E."/>
            <person name="Brettin T."/>
            <person name="Detter J.C."/>
            <person name="Han C."/>
            <person name="Larimer F."/>
            <person name="Land M."/>
            <person name="Hauser L."/>
            <person name="Markowitz V."/>
            <person name="Cheng J.-F."/>
            <person name="Hugenholtz P."/>
            <person name="Woyke T."/>
            <person name="Wu D."/>
            <person name="Pukall R."/>
            <person name="Klenk H.-P."/>
            <person name="Eisen J.A."/>
        </authorList>
    </citation>
    <scope>NUCLEOTIDE SEQUENCE [LARGE SCALE GENOMIC DNA]</scope>
    <source>
        <strain evidence="2">DSM 17836 / JCM 10339 / NBRC 14399</strain>
    </source>
</reference>
<dbReference type="OrthoDB" id="8684708at2"/>
<dbReference type="KEGG" id="kfl:Kfla_2048"/>
<reference evidence="1 2" key="2">
    <citation type="journal article" date="2010" name="Stand. Genomic Sci.">
        <title>Complete genome sequence of Kribbella flavida type strain (IFO 14399).</title>
        <authorList>
            <person name="Pukall R."/>
            <person name="Lapidus A."/>
            <person name="Glavina Del Rio T."/>
            <person name="Copeland A."/>
            <person name="Tice H."/>
            <person name="Cheng J.-F."/>
            <person name="Lucas S."/>
            <person name="Chen F."/>
            <person name="Nolan M."/>
            <person name="LaButti K."/>
            <person name="Pati A."/>
            <person name="Ivanova N."/>
            <person name="Mavrommatis K."/>
            <person name="Mikhailova N."/>
            <person name="Pitluck S."/>
            <person name="Bruce D."/>
            <person name="Goodwin L."/>
            <person name="Land M."/>
            <person name="Hauser L."/>
            <person name="Chang Y.-J."/>
            <person name="Jeffries C.D."/>
            <person name="Chen A."/>
            <person name="Palaniappan K."/>
            <person name="Chain P."/>
            <person name="Rohde M."/>
            <person name="Goeker M."/>
            <person name="Bristow J."/>
            <person name="Eisen J.A."/>
            <person name="Markowitz V."/>
            <person name="Hugenholtz P."/>
            <person name="Kyrpides N.C."/>
            <person name="Klenk H.-P."/>
            <person name="Brettin T."/>
        </authorList>
    </citation>
    <scope>NUCLEOTIDE SEQUENCE [LARGE SCALE GENOMIC DNA]</scope>
    <source>
        <strain evidence="2">DSM 17836 / JCM 10339 / NBRC 14399</strain>
    </source>
</reference>
<dbReference type="HOGENOM" id="CLU_148715_2_0_11"/>
<evidence type="ECO:0008006" key="3">
    <source>
        <dbReference type="Google" id="ProtNLM"/>
    </source>
</evidence>
<organism evidence="1 2">
    <name type="scientific">Kribbella flavida (strain DSM 17836 / JCM 10339 / NBRC 14399)</name>
    <dbReference type="NCBI Taxonomy" id="479435"/>
    <lineage>
        <taxon>Bacteria</taxon>
        <taxon>Bacillati</taxon>
        <taxon>Actinomycetota</taxon>
        <taxon>Actinomycetes</taxon>
        <taxon>Propionibacteriales</taxon>
        <taxon>Kribbellaceae</taxon>
        <taxon>Kribbella</taxon>
    </lineage>
</organism>
<name>D2PR04_KRIFD</name>
<keyword evidence="2" id="KW-1185">Reference proteome</keyword>
<dbReference type="SUPFAM" id="SSF54427">
    <property type="entry name" value="NTF2-like"/>
    <property type="match status" value="1"/>
</dbReference>
<dbReference type="EMBL" id="CP001736">
    <property type="protein sequence ID" value="ADB31137.1"/>
    <property type="molecule type" value="Genomic_DNA"/>
</dbReference>
<dbReference type="InterPro" id="IPR032710">
    <property type="entry name" value="NTF2-like_dom_sf"/>
</dbReference>
<proteinExistence type="predicted"/>
<sequence>MSAAITESLVASFVEATNTHEAEALAGLFGPESVVIDDNTEYRGATQIAQWIQDHQIAPKITLTVVDYDPSSSTLTANANGDFPGGPLPFSFRFTLTDIIERLEVTPA</sequence>
<evidence type="ECO:0000313" key="2">
    <source>
        <dbReference type="Proteomes" id="UP000007967"/>
    </source>
</evidence>
<gene>
    <name evidence="1" type="ordered locus">Kfla_2048</name>
</gene>
<dbReference type="STRING" id="479435.Kfla_2048"/>